<protein>
    <submittedName>
        <fullName evidence="1">Uncharacterized protein</fullName>
    </submittedName>
</protein>
<comment type="caution">
    <text evidence="1">The sequence shown here is derived from an EMBL/GenBank/DDBJ whole genome shotgun (WGS) entry which is preliminary data.</text>
</comment>
<organism evidence="1 2">
    <name type="scientific">Microbispora cellulosiformans</name>
    <dbReference type="NCBI Taxonomy" id="2614688"/>
    <lineage>
        <taxon>Bacteria</taxon>
        <taxon>Bacillati</taxon>
        <taxon>Actinomycetota</taxon>
        <taxon>Actinomycetes</taxon>
        <taxon>Streptosporangiales</taxon>
        <taxon>Streptosporangiaceae</taxon>
        <taxon>Microbispora</taxon>
    </lineage>
</organism>
<dbReference type="EMBL" id="VYTZ01000003">
    <property type="protein sequence ID" value="KAA9379649.1"/>
    <property type="molecule type" value="Genomic_DNA"/>
</dbReference>
<gene>
    <name evidence="1" type="ORF">F5972_08325</name>
</gene>
<evidence type="ECO:0000313" key="1">
    <source>
        <dbReference type="EMBL" id="KAA9379649.1"/>
    </source>
</evidence>
<evidence type="ECO:0000313" key="2">
    <source>
        <dbReference type="Proteomes" id="UP000327011"/>
    </source>
</evidence>
<accession>A0A5J5K885</accession>
<dbReference type="RefSeq" id="WP_150932838.1">
    <property type="nucleotide sequence ID" value="NZ_VYTZ01000003.1"/>
</dbReference>
<dbReference type="AlphaFoldDB" id="A0A5J5K885"/>
<sequence>MDLGESGDRLMEDLWLDETGRLTRQSEHVRELPGYADALEAWRRLETPLRAQLRERISLPLANIITQASRVQVLVSRMKTFVRESSPALREVLLTRWKSFKVEVVLYRLGQLELLAWIESEDPQLAVKGWISLALLDEAIDMDDAEQLSPIVLYVSNDDAYNDVREALDDAMEAFGLAPVRSSPPIRGSVWQVITAAFKRQVEPDRLDQAGDAFTAGAKARWYGEPQSQITKAQGEAVANLLDKLQSTPDALIMISNILIVKVDGVPVVRELTPEQVQVLQENPSLFTDPRLALSRLQPLRAEVSGRGPDSGQQSIAR</sequence>
<reference evidence="1 2" key="1">
    <citation type="submission" date="2019-09" db="EMBL/GenBank/DDBJ databases">
        <title>Screening of Novel Bioactive Compounds from Soil-Associated.</title>
        <authorList>
            <person name="Gong X."/>
        </authorList>
    </citation>
    <scope>NUCLEOTIDE SEQUENCE [LARGE SCALE GENOMIC DNA]</scope>
    <source>
        <strain evidence="1 2">Gxj-6</strain>
    </source>
</reference>
<name>A0A5J5K885_9ACTN</name>
<proteinExistence type="predicted"/>
<dbReference type="Proteomes" id="UP000327011">
    <property type="component" value="Unassembled WGS sequence"/>
</dbReference>
<keyword evidence="2" id="KW-1185">Reference proteome</keyword>